<evidence type="ECO:0000313" key="7">
    <source>
        <dbReference type="Proteomes" id="UP000287651"/>
    </source>
</evidence>
<dbReference type="InterPro" id="IPR006603">
    <property type="entry name" value="PQ-loop_rpt"/>
</dbReference>
<gene>
    <name evidence="6" type="ORF">B296_00044632</name>
</gene>
<keyword evidence="2" id="KW-0812">Transmembrane</keyword>
<evidence type="ECO:0000313" key="6">
    <source>
        <dbReference type="EMBL" id="RRT48974.1"/>
    </source>
</evidence>
<feature type="compositionally biased region" description="Basic residues" evidence="5">
    <location>
        <begin position="180"/>
        <end position="191"/>
    </location>
</feature>
<reference evidence="6 7" key="1">
    <citation type="journal article" date="2014" name="Agronomy (Basel)">
        <title>A Draft Genome Sequence for Ensete ventricosum, the Drought-Tolerant Tree Against Hunger.</title>
        <authorList>
            <person name="Harrison J."/>
            <person name="Moore K.A."/>
            <person name="Paszkiewicz K."/>
            <person name="Jones T."/>
            <person name="Grant M."/>
            <person name="Ambacheew D."/>
            <person name="Muzemil S."/>
            <person name="Studholme D.J."/>
        </authorList>
    </citation>
    <scope>NUCLEOTIDE SEQUENCE [LARGE SCALE GENOMIC DNA]</scope>
</reference>
<sequence length="211" mass="22349">MAKSLAMASCSEKQRACVGWINKYFNDCVWNLSGEISFGLGMISLLCWGMAEIPQLITNFQTKSGHGVSLALLLTWVIGDVFNLVGCLLEPVTVSLFRFQPEVVHLTGCYLANYGLHGVAVAYPVLHGSGKPFCIHRSARSLASSGTPSCGGASYLGVRSGPSAGLAFHDSSSEDEGSPAHRHGAAARKKTTVSRSVSSTCLCVWITFSSG</sequence>
<comment type="caution">
    <text evidence="6">The sequence shown here is derived from an EMBL/GenBank/DDBJ whole genome shotgun (WGS) entry which is preliminary data.</text>
</comment>
<proteinExistence type="predicted"/>
<dbReference type="PANTHER" id="PTHR16201:SF45">
    <property type="entry name" value="PQ-LOOP REPEAT FAMILY PROTEIN _ TRANSMEMBRANE FAMILY PROTEIN"/>
    <property type="match status" value="1"/>
</dbReference>
<dbReference type="GO" id="GO:0016020">
    <property type="term" value="C:membrane"/>
    <property type="evidence" value="ECO:0007669"/>
    <property type="project" value="UniProtKB-SubCell"/>
</dbReference>
<dbReference type="EMBL" id="AMZH03013611">
    <property type="protein sequence ID" value="RRT48974.1"/>
    <property type="molecule type" value="Genomic_DNA"/>
</dbReference>
<dbReference type="Gene3D" id="1.20.1280.290">
    <property type="match status" value="1"/>
</dbReference>
<accession>A0A426YB63</accession>
<keyword evidence="3" id="KW-1133">Transmembrane helix</keyword>
<dbReference type="AlphaFoldDB" id="A0A426YB63"/>
<feature type="region of interest" description="Disordered" evidence="5">
    <location>
        <begin position="168"/>
        <end position="191"/>
    </location>
</feature>
<comment type="subcellular location">
    <subcellularLocation>
        <location evidence="1">Membrane</location>
        <topology evidence="1">Multi-pass membrane protein</topology>
    </subcellularLocation>
</comment>
<dbReference type="Proteomes" id="UP000287651">
    <property type="component" value="Unassembled WGS sequence"/>
</dbReference>
<dbReference type="Pfam" id="PF04193">
    <property type="entry name" value="PQ-loop"/>
    <property type="match status" value="1"/>
</dbReference>
<evidence type="ECO:0000256" key="5">
    <source>
        <dbReference type="SAM" id="MobiDB-lite"/>
    </source>
</evidence>
<dbReference type="SMART" id="SM00679">
    <property type="entry name" value="CTNS"/>
    <property type="match status" value="1"/>
</dbReference>
<evidence type="ECO:0000256" key="3">
    <source>
        <dbReference type="ARBA" id="ARBA00022989"/>
    </source>
</evidence>
<organism evidence="6 7">
    <name type="scientific">Ensete ventricosum</name>
    <name type="common">Abyssinian banana</name>
    <name type="synonym">Musa ensete</name>
    <dbReference type="NCBI Taxonomy" id="4639"/>
    <lineage>
        <taxon>Eukaryota</taxon>
        <taxon>Viridiplantae</taxon>
        <taxon>Streptophyta</taxon>
        <taxon>Embryophyta</taxon>
        <taxon>Tracheophyta</taxon>
        <taxon>Spermatophyta</taxon>
        <taxon>Magnoliopsida</taxon>
        <taxon>Liliopsida</taxon>
        <taxon>Zingiberales</taxon>
        <taxon>Musaceae</taxon>
        <taxon>Ensete</taxon>
    </lineage>
</organism>
<evidence type="ECO:0000256" key="4">
    <source>
        <dbReference type="ARBA" id="ARBA00023136"/>
    </source>
</evidence>
<evidence type="ECO:0000256" key="1">
    <source>
        <dbReference type="ARBA" id="ARBA00004141"/>
    </source>
</evidence>
<evidence type="ECO:0000256" key="2">
    <source>
        <dbReference type="ARBA" id="ARBA00022692"/>
    </source>
</evidence>
<protein>
    <submittedName>
        <fullName evidence="6">Uncharacterized protein</fullName>
    </submittedName>
</protein>
<dbReference type="PANTHER" id="PTHR16201">
    <property type="entry name" value="SEVEN TRANSMEMBRANE PROTEIN 1-RELATED"/>
    <property type="match status" value="1"/>
</dbReference>
<name>A0A426YB63_ENSVE</name>
<keyword evidence="4" id="KW-0472">Membrane</keyword>
<dbReference type="InterPro" id="IPR051415">
    <property type="entry name" value="LAAT-1"/>
</dbReference>